<gene>
    <name evidence="1" type="ordered locus">Spica_1489</name>
</gene>
<evidence type="ECO:0000313" key="1">
    <source>
        <dbReference type="EMBL" id="AEJ19633.1"/>
    </source>
</evidence>
<organism evidence="1 2">
    <name type="scientific">Gracilinema caldarium (strain ATCC 51460 / DSM 7334 / H1)</name>
    <name type="common">Treponema caldarium</name>
    <dbReference type="NCBI Taxonomy" id="744872"/>
    <lineage>
        <taxon>Bacteria</taxon>
        <taxon>Pseudomonadati</taxon>
        <taxon>Spirochaetota</taxon>
        <taxon>Spirochaetia</taxon>
        <taxon>Spirochaetales</taxon>
        <taxon>Breznakiellaceae</taxon>
        <taxon>Gracilinema</taxon>
    </lineage>
</organism>
<evidence type="ECO:0000313" key="2">
    <source>
        <dbReference type="Proteomes" id="UP000000503"/>
    </source>
</evidence>
<protein>
    <recommendedName>
        <fullName evidence="3">Lipoprotein</fullName>
    </recommendedName>
</protein>
<dbReference type="AlphaFoldDB" id="F8EXQ2"/>
<dbReference type="OrthoDB" id="360752at2"/>
<dbReference type="KEGG" id="scd:Spica_1489"/>
<dbReference type="STRING" id="744872.Spica_1489"/>
<dbReference type="PROSITE" id="PS51257">
    <property type="entry name" value="PROKAR_LIPOPROTEIN"/>
    <property type="match status" value="1"/>
</dbReference>
<name>F8EXQ2_GRAC1</name>
<sequence>MKLSMKLYKIGLLSLGVLVVLSFTSCIGLNSTVTIRQNGSGTIQLEYRLSRMFEALGKLDGNEKQLPLPVSRTDFERTLSRVPGLTLNSYSLSQDQKNVIVKAELAFANLEALMGFLDASGQSVKLISEGDNRVMSMVLVKGIKNVDKDLENLVHTIFTGYTIDVRFTYPSPPLVSASGKIGQATVTGTTVRYTSSVSDLVLSPEPVELRLSWKE</sequence>
<dbReference type="RefSeq" id="WP_013968942.1">
    <property type="nucleotide sequence ID" value="NC_015732.1"/>
</dbReference>
<dbReference type="HOGENOM" id="CLU_1309638_0_0_12"/>
<evidence type="ECO:0008006" key="3">
    <source>
        <dbReference type="Google" id="ProtNLM"/>
    </source>
</evidence>
<dbReference type="eggNOG" id="ENOG502ZKB9">
    <property type="taxonomic scope" value="Bacteria"/>
</dbReference>
<reference evidence="2" key="1">
    <citation type="journal article" date="2013" name="Stand. Genomic Sci.">
        <title>Genome sequence of the thermophilic fresh-water bacterium Spirochaeta caldaria type strain (H1(T)), reclassification of Spirochaeta caldaria, Spirochaeta stenostrepta, and Spirochaeta zuelzerae in the genus Treponema as Treponema caldaria comb. nov., Treponema stenostrepta comb. nov., and Treponema zuelzerae comb. nov., and emendation of the genus Treponema.</title>
        <authorList>
            <person name="Abt B."/>
            <person name="Goker M."/>
            <person name="Scheuner C."/>
            <person name="Han C."/>
            <person name="Lu M."/>
            <person name="Misra M."/>
            <person name="Lapidus A."/>
            <person name="Nolan M."/>
            <person name="Lucas S."/>
            <person name="Hammon N."/>
            <person name="Deshpande S."/>
            <person name="Cheng J.F."/>
            <person name="Tapia R."/>
            <person name="Goodwin L.A."/>
            <person name="Pitluck S."/>
            <person name="Liolios K."/>
            <person name="Pagani I."/>
            <person name="Ivanova N."/>
            <person name="Mavromatis K."/>
            <person name="Mikhailova N."/>
            <person name="Huntemann M."/>
            <person name="Pati A."/>
            <person name="Chen A."/>
            <person name="Palaniappan K."/>
            <person name="Land M."/>
            <person name="Hauser L."/>
            <person name="Jeffries C.D."/>
            <person name="Rohde M."/>
            <person name="Spring S."/>
            <person name="Gronow S."/>
            <person name="Detter J.C."/>
            <person name="Bristow J."/>
            <person name="Eisen J.A."/>
            <person name="Markowitz V."/>
            <person name="Hugenholtz P."/>
            <person name="Kyrpides N.C."/>
            <person name="Woyke T."/>
            <person name="Klenk H.P."/>
        </authorList>
    </citation>
    <scope>NUCLEOTIDE SEQUENCE</scope>
    <source>
        <strain evidence="2">ATCC 51460 / DSM 7334 / H1</strain>
    </source>
</reference>
<dbReference type="Proteomes" id="UP000000503">
    <property type="component" value="Chromosome"/>
</dbReference>
<accession>F8EXQ2</accession>
<proteinExistence type="predicted"/>
<keyword evidence="2" id="KW-1185">Reference proteome</keyword>
<dbReference type="EMBL" id="CP002868">
    <property type="protein sequence ID" value="AEJ19633.1"/>
    <property type="molecule type" value="Genomic_DNA"/>
</dbReference>